<dbReference type="CDD" id="cd09278">
    <property type="entry name" value="RNase_HI_prokaryote_like"/>
    <property type="match status" value="1"/>
</dbReference>
<comment type="subcellular location">
    <subcellularLocation>
        <location evidence="11">Cytoplasm</location>
    </subcellularLocation>
</comment>
<dbReference type="InterPro" id="IPR036397">
    <property type="entry name" value="RNaseH_sf"/>
</dbReference>
<evidence type="ECO:0000256" key="4">
    <source>
        <dbReference type="ARBA" id="ARBA00011245"/>
    </source>
</evidence>
<keyword evidence="7 11" id="KW-0479">Metal-binding</keyword>
<keyword evidence="9 11" id="KW-0378">Hydrolase</keyword>
<evidence type="ECO:0000313" key="14">
    <source>
        <dbReference type="Proteomes" id="UP000435649"/>
    </source>
</evidence>
<dbReference type="PROSITE" id="PS50879">
    <property type="entry name" value="RNASE_H_1"/>
    <property type="match status" value="1"/>
</dbReference>
<keyword evidence="6 11" id="KW-0540">Nuclease</keyword>
<dbReference type="Gene3D" id="3.30.420.10">
    <property type="entry name" value="Ribonuclease H-like superfamily/Ribonuclease H"/>
    <property type="match status" value="1"/>
</dbReference>
<proteinExistence type="inferred from homology"/>
<evidence type="ECO:0000256" key="1">
    <source>
        <dbReference type="ARBA" id="ARBA00000077"/>
    </source>
</evidence>
<dbReference type="EMBL" id="VUNS01000007">
    <property type="protein sequence ID" value="MST97123.1"/>
    <property type="molecule type" value="Genomic_DNA"/>
</dbReference>
<keyword evidence="14" id="KW-1185">Reference proteome</keyword>
<dbReference type="RefSeq" id="WP_106054242.1">
    <property type="nucleotide sequence ID" value="NZ_CALXOB010000048.1"/>
</dbReference>
<dbReference type="FunFam" id="3.30.420.10:FF:000089">
    <property type="entry name" value="Ribonuclease H"/>
    <property type="match status" value="1"/>
</dbReference>
<name>A0A844G1U3_9BACT</name>
<evidence type="ECO:0000256" key="6">
    <source>
        <dbReference type="ARBA" id="ARBA00022722"/>
    </source>
</evidence>
<dbReference type="PANTHER" id="PTHR10642:SF26">
    <property type="entry name" value="RIBONUCLEASE H1"/>
    <property type="match status" value="1"/>
</dbReference>
<dbReference type="InterPro" id="IPR022892">
    <property type="entry name" value="RNaseHI"/>
</dbReference>
<comment type="function">
    <text evidence="2 11">Endonuclease that specifically degrades the RNA of RNA-DNA hybrids.</text>
</comment>
<dbReference type="HAMAP" id="MF_00042">
    <property type="entry name" value="RNase_H"/>
    <property type="match status" value="1"/>
</dbReference>
<dbReference type="EC" id="3.1.26.4" evidence="5 11"/>
<evidence type="ECO:0000256" key="3">
    <source>
        <dbReference type="ARBA" id="ARBA00005300"/>
    </source>
</evidence>
<dbReference type="GO" id="GO:0003676">
    <property type="term" value="F:nucleic acid binding"/>
    <property type="evidence" value="ECO:0007669"/>
    <property type="project" value="InterPro"/>
</dbReference>
<keyword evidence="8 11" id="KW-0255">Endonuclease</keyword>
<comment type="caution">
    <text evidence="13">The sequence shown here is derived from an EMBL/GenBank/DDBJ whole genome shotgun (WGS) entry which is preliminary data.</text>
</comment>
<feature type="domain" description="RNase H type-1" evidence="12">
    <location>
        <begin position="1"/>
        <end position="142"/>
    </location>
</feature>
<dbReference type="InterPro" id="IPR050092">
    <property type="entry name" value="RNase_H"/>
</dbReference>
<dbReference type="InterPro" id="IPR012337">
    <property type="entry name" value="RNaseH-like_sf"/>
</dbReference>
<evidence type="ECO:0000256" key="2">
    <source>
        <dbReference type="ARBA" id="ARBA00004065"/>
    </source>
</evidence>
<keyword evidence="10 11" id="KW-0460">Magnesium</keyword>
<comment type="cofactor">
    <cofactor evidence="11">
        <name>Mg(2+)</name>
        <dbReference type="ChEBI" id="CHEBI:18420"/>
    </cofactor>
    <text evidence="11">Binds 1 Mg(2+) ion per subunit. May bind a second metal ion at a regulatory site, or after substrate binding.</text>
</comment>
<evidence type="ECO:0000313" key="13">
    <source>
        <dbReference type="EMBL" id="MST97123.1"/>
    </source>
</evidence>
<comment type="similarity">
    <text evidence="3 11">Belongs to the RNase H family.</text>
</comment>
<dbReference type="GO" id="GO:0043137">
    <property type="term" value="P:DNA replication, removal of RNA primer"/>
    <property type="evidence" value="ECO:0007669"/>
    <property type="project" value="TreeGrafter"/>
</dbReference>
<reference evidence="13 14" key="1">
    <citation type="submission" date="2019-08" db="EMBL/GenBank/DDBJ databases">
        <title>In-depth cultivation of the pig gut microbiome towards novel bacterial diversity and tailored functional studies.</title>
        <authorList>
            <person name="Wylensek D."/>
            <person name="Hitch T.C.A."/>
            <person name="Clavel T."/>
        </authorList>
    </citation>
    <scope>NUCLEOTIDE SEQUENCE [LARGE SCALE GENOMIC DNA]</scope>
    <source>
        <strain evidence="13 14">BBE-744-WT-12</strain>
    </source>
</reference>
<accession>A0A844G1U3</accession>
<sequence>MKEIVIYTDGACKGNPGPGGWGAILEYGVHRRELCGGFAPTTNNRMELYAAIAALDALREPCRVTLYSDSSYLVNAVAKGWLARWCRNNWRRADRQPVANADLWRRLQELLGIHLVTPVWVKGHADNAGNARCDELASGAALRPGLPPDTGFAAAE</sequence>
<feature type="binding site" evidence="11">
    <location>
        <position position="9"/>
    </location>
    <ligand>
        <name>Mg(2+)</name>
        <dbReference type="ChEBI" id="CHEBI:18420"/>
        <label>2</label>
    </ligand>
</feature>
<keyword evidence="11" id="KW-0963">Cytoplasm</keyword>
<comment type="subunit">
    <text evidence="4 11">Monomer.</text>
</comment>
<dbReference type="GO" id="GO:0000287">
    <property type="term" value="F:magnesium ion binding"/>
    <property type="evidence" value="ECO:0007669"/>
    <property type="project" value="UniProtKB-UniRule"/>
</dbReference>
<dbReference type="Proteomes" id="UP000435649">
    <property type="component" value="Unassembled WGS sequence"/>
</dbReference>
<dbReference type="InterPro" id="IPR002156">
    <property type="entry name" value="RNaseH_domain"/>
</dbReference>
<gene>
    <name evidence="11 13" type="primary">rnhA</name>
    <name evidence="13" type="ORF">FYJ85_08715</name>
</gene>
<feature type="binding site" evidence="11">
    <location>
        <position position="9"/>
    </location>
    <ligand>
        <name>Mg(2+)</name>
        <dbReference type="ChEBI" id="CHEBI:18420"/>
        <label>1</label>
    </ligand>
</feature>
<dbReference type="SUPFAM" id="SSF53098">
    <property type="entry name" value="Ribonuclease H-like"/>
    <property type="match status" value="1"/>
</dbReference>
<evidence type="ECO:0000256" key="8">
    <source>
        <dbReference type="ARBA" id="ARBA00022759"/>
    </source>
</evidence>
<dbReference type="GO" id="GO:0005737">
    <property type="term" value="C:cytoplasm"/>
    <property type="evidence" value="ECO:0007669"/>
    <property type="project" value="UniProtKB-SubCell"/>
</dbReference>
<feature type="binding site" evidence="11">
    <location>
        <position position="134"/>
    </location>
    <ligand>
        <name>Mg(2+)</name>
        <dbReference type="ChEBI" id="CHEBI:18420"/>
        <label>2</label>
    </ligand>
</feature>
<protein>
    <recommendedName>
        <fullName evidence="5 11">Ribonuclease H</fullName>
        <shortName evidence="11">RNase H</shortName>
        <ecNumber evidence="5 11">3.1.26.4</ecNumber>
    </recommendedName>
</protein>
<feature type="binding site" evidence="11">
    <location>
        <position position="47"/>
    </location>
    <ligand>
        <name>Mg(2+)</name>
        <dbReference type="ChEBI" id="CHEBI:18420"/>
        <label>1</label>
    </ligand>
</feature>
<organism evidence="13 14">
    <name type="scientific">Victivallis lenta</name>
    <dbReference type="NCBI Taxonomy" id="2606640"/>
    <lineage>
        <taxon>Bacteria</taxon>
        <taxon>Pseudomonadati</taxon>
        <taxon>Lentisphaerota</taxon>
        <taxon>Lentisphaeria</taxon>
        <taxon>Victivallales</taxon>
        <taxon>Victivallaceae</taxon>
        <taxon>Victivallis</taxon>
    </lineage>
</organism>
<dbReference type="PANTHER" id="PTHR10642">
    <property type="entry name" value="RIBONUCLEASE H1"/>
    <property type="match status" value="1"/>
</dbReference>
<evidence type="ECO:0000256" key="7">
    <source>
        <dbReference type="ARBA" id="ARBA00022723"/>
    </source>
</evidence>
<evidence type="ECO:0000256" key="5">
    <source>
        <dbReference type="ARBA" id="ARBA00012180"/>
    </source>
</evidence>
<feature type="binding site" evidence="11">
    <location>
        <position position="69"/>
    </location>
    <ligand>
        <name>Mg(2+)</name>
        <dbReference type="ChEBI" id="CHEBI:18420"/>
        <label>1</label>
    </ligand>
</feature>
<comment type="catalytic activity">
    <reaction evidence="1 11">
        <text>Endonucleolytic cleavage to 5'-phosphomonoester.</text>
        <dbReference type="EC" id="3.1.26.4"/>
    </reaction>
</comment>
<evidence type="ECO:0000256" key="9">
    <source>
        <dbReference type="ARBA" id="ARBA00022801"/>
    </source>
</evidence>
<dbReference type="AlphaFoldDB" id="A0A844G1U3"/>
<evidence type="ECO:0000256" key="10">
    <source>
        <dbReference type="ARBA" id="ARBA00022842"/>
    </source>
</evidence>
<dbReference type="GO" id="GO:0004523">
    <property type="term" value="F:RNA-DNA hybrid ribonuclease activity"/>
    <property type="evidence" value="ECO:0007669"/>
    <property type="project" value="UniProtKB-UniRule"/>
</dbReference>
<dbReference type="NCBIfam" id="NF001236">
    <property type="entry name" value="PRK00203.1"/>
    <property type="match status" value="1"/>
</dbReference>
<evidence type="ECO:0000259" key="12">
    <source>
        <dbReference type="PROSITE" id="PS50879"/>
    </source>
</evidence>
<dbReference type="Pfam" id="PF00075">
    <property type="entry name" value="RNase_H"/>
    <property type="match status" value="1"/>
</dbReference>
<evidence type="ECO:0000256" key="11">
    <source>
        <dbReference type="HAMAP-Rule" id="MF_00042"/>
    </source>
</evidence>